<comment type="caution">
    <text evidence="4">The sequence shown here is derived from an EMBL/GenBank/DDBJ whole genome shotgun (WGS) entry which is preliminary data.</text>
</comment>
<evidence type="ECO:0000313" key="5">
    <source>
        <dbReference type="Proteomes" id="UP000823611"/>
    </source>
</evidence>
<evidence type="ECO:0000256" key="2">
    <source>
        <dbReference type="PIRSR" id="PIRSR640198-2"/>
    </source>
</evidence>
<proteinExistence type="predicted"/>
<dbReference type="PANTHER" id="PTHR13504:SF38">
    <property type="entry name" value="FIDO DOMAIN-CONTAINING PROTEIN"/>
    <property type="match status" value="1"/>
</dbReference>
<dbReference type="SUPFAM" id="SSF140931">
    <property type="entry name" value="Fic-like"/>
    <property type="match status" value="1"/>
</dbReference>
<evidence type="ECO:0000259" key="3">
    <source>
        <dbReference type="PROSITE" id="PS51459"/>
    </source>
</evidence>
<sequence>MEILGSVKSWDYIMKKSEITIDTILNIHKNILFFDVDNAGAFRNIPLHIGGKQILNSSSIPSSMEELIKEINIKEEIFENIAETHLVFENIHPFIDGNGRTGRMLLNLQLIKAGYLPINIKQKDVGKYYGCFRQYDKSKEKGIQELFNIITKYEFEELSKLK</sequence>
<dbReference type="InterPro" id="IPR040198">
    <property type="entry name" value="Fido_containing"/>
</dbReference>
<organism evidence="4 5">
    <name type="scientific">Candidatus Fimicola merdigallinarum</name>
    <dbReference type="NCBI Taxonomy" id="2840819"/>
    <lineage>
        <taxon>Bacteria</taxon>
        <taxon>Bacillati</taxon>
        <taxon>Bacillota</taxon>
        <taxon>Clostridia</taxon>
        <taxon>Lachnospirales</taxon>
        <taxon>Lachnospiraceae</taxon>
        <taxon>Lachnospiraceae incertae sedis</taxon>
        <taxon>Candidatus Fimicola</taxon>
    </lineage>
</organism>
<evidence type="ECO:0000313" key="4">
    <source>
        <dbReference type="EMBL" id="MBO8434298.1"/>
    </source>
</evidence>
<keyword evidence="2" id="KW-0547">Nucleotide-binding</keyword>
<evidence type="ECO:0000256" key="1">
    <source>
        <dbReference type="PIRSR" id="PIRSR640198-1"/>
    </source>
</evidence>
<dbReference type="Pfam" id="PF02661">
    <property type="entry name" value="Fic"/>
    <property type="match status" value="1"/>
</dbReference>
<reference evidence="4" key="1">
    <citation type="submission" date="2020-10" db="EMBL/GenBank/DDBJ databases">
        <authorList>
            <person name="Gilroy R."/>
        </authorList>
    </citation>
    <scope>NUCLEOTIDE SEQUENCE</scope>
    <source>
        <strain evidence="4">F6-4510</strain>
    </source>
</reference>
<feature type="active site" evidence="1">
    <location>
        <position position="92"/>
    </location>
</feature>
<dbReference type="EMBL" id="JADIMX010000060">
    <property type="protein sequence ID" value="MBO8434298.1"/>
    <property type="molecule type" value="Genomic_DNA"/>
</dbReference>
<dbReference type="InterPro" id="IPR003812">
    <property type="entry name" value="Fido"/>
</dbReference>
<dbReference type="GO" id="GO:0005524">
    <property type="term" value="F:ATP binding"/>
    <property type="evidence" value="ECO:0007669"/>
    <property type="project" value="UniProtKB-KW"/>
</dbReference>
<dbReference type="Proteomes" id="UP000823611">
    <property type="component" value="Unassembled WGS sequence"/>
</dbReference>
<protein>
    <submittedName>
        <fullName evidence="4">Fic family protein</fullName>
    </submittedName>
</protein>
<feature type="binding site" evidence="2">
    <location>
        <begin position="128"/>
        <end position="129"/>
    </location>
    <ligand>
        <name>ATP</name>
        <dbReference type="ChEBI" id="CHEBI:30616"/>
    </ligand>
</feature>
<dbReference type="Gene3D" id="1.10.3290.10">
    <property type="entry name" value="Fido-like domain"/>
    <property type="match status" value="1"/>
</dbReference>
<keyword evidence="2" id="KW-0067">ATP-binding</keyword>
<reference evidence="4" key="2">
    <citation type="journal article" date="2021" name="PeerJ">
        <title>Extensive microbial diversity within the chicken gut microbiome revealed by metagenomics and culture.</title>
        <authorList>
            <person name="Gilroy R."/>
            <person name="Ravi A."/>
            <person name="Getino M."/>
            <person name="Pursley I."/>
            <person name="Horton D.L."/>
            <person name="Alikhan N.F."/>
            <person name="Baker D."/>
            <person name="Gharbi K."/>
            <person name="Hall N."/>
            <person name="Watson M."/>
            <person name="Adriaenssens E.M."/>
            <person name="Foster-Nyarko E."/>
            <person name="Jarju S."/>
            <person name="Secka A."/>
            <person name="Antonio M."/>
            <person name="Oren A."/>
            <person name="Chaudhuri R.R."/>
            <person name="La Ragione R."/>
            <person name="Hildebrand F."/>
            <person name="Pallen M.J."/>
        </authorList>
    </citation>
    <scope>NUCLEOTIDE SEQUENCE</scope>
    <source>
        <strain evidence="4">F6-4510</strain>
    </source>
</reference>
<dbReference type="AlphaFoldDB" id="A0A9D9DVF5"/>
<feature type="domain" description="Fido" evidence="3">
    <location>
        <begin position="19"/>
        <end position="152"/>
    </location>
</feature>
<dbReference type="PROSITE" id="PS51459">
    <property type="entry name" value="FIDO"/>
    <property type="match status" value="1"/>
</dbReference>
<gene>
    <name evidence="4" type="ORF">IAC55_03125</name>
</gene>
<accession>A0A9D9DVF5</accession>
<dbReference type="PANTHER" id="PTHR13504">
    <property type="entry name" value="FIDO DOMAIN-CONTAINING PROTEIN DDB_G0283145"/>
    <property type="match status" value="1"/>
</dbReference>
<name>A0A9D9DVF5_9FIRM</name>
<dbReference type="InterPro" id="IPR036597">
    <property type="entry name" value="Fido-like_dom_sf"/>
</dbReference>
<feature type="binding site" evidence="2">
    <location>
        <begin position="96"/>
        <end position="103"/>
    </location>
    <ligand>
        <name>ATP</name>
        <dbReference type="ChEBI" id="CHEBI:30616"/>
    </ligand>
</feature>